<dbReference type="PANTHER" id="PTHR42872">
    <property type="entry name" value="PROTEIN-GLUTAMATE METHYLESTERASE/PROTEIN-GLUTAMINE GLUTAMINASE"/>
    <property type="match status" value="1"/>
</dbReference>
<proteinExistence type="predicted"/>
<dbReference type="AlphaFoldDB" id="A0A1N7MWB6"/>
<feature type="domain" description="CheB-type methylesterase" evidence="5">
    <location>
        <begin position="5"/>
        <end position="198"/>
    </location>
</feature>
<dbReference type="GO" id="GO:0005737">
    <property type="term" value="C:cytoplasm"/>
    <property type="evidence" value="ECO:0007669"/>
    <property type="project" value="InterPro"/>
</dbReference>
<dbReference type="OrthoDB" id="9793421at2"/>
<dbReference type="PROSITE" id="PS50122">
    <property type="entry name" value="CHEB"/>
    <property type="match status" value="1"/>
</dbReference>
<feature type="active site" evidence="4">
    <location>
        <position position="140"/>
    </location>
</feature>
<feature type="active site" evidence="4">
    <location>
        <position position="44"/>
    </location>
</feature>
<evidence type="ECO:0000313" key="7">
    <source>
        <dbReference type="Proteomes" id="UP000186156"/>
    </source>
</evidence>
<accession>A0A1N7MWB6</accession>
<dbReference type="GO" id="GO:0006935">
    <property type="term" value="P:chemotaxis"/>
    <property type="evidence" value="ECO:0007669"/>
    <property type="project" value="UniProtKB-UniRule"/>
</dbReference>
<organism evidence="6 7">
    <name type="scientific">Alicyclobacillus vulcanalis</name>
    <dbReference type="NCBI Taxonomy" id="252246"/>
    <lineage>
        <taxon>Bacteria</taxon>
        <taxon>Bacillati</taxon>
        <taxon>Bacillota</taxon>
        <taxon>Bacilli</taxon>
        <taxon>Bacillales</taxon>
        <taxon>Alicyclobacillaceae</taxon>
        <taxon>Alicyclobacillus</taxon>
    </lineage>
</organism>
<keyword evidence="7" id="KW-1185">Reference proteome</keyword>
<dbReference type="GO" id="GO:0008984">
    <property type="term" value="F:protein-glutamate methylesterase activity"/>
    <property type="evidence" value="ECO:0007669"/>
    <property type="project" value="UniProtKB-EC"/>
</dbReference>
<keyword evidence="4" id="KW-0145">Chemotaxis</keyword>
<evidence type="ECO:0000256" key="1">
    <source>
        <dbReference type="ARBA" id="ARBA00022801"/>
    </source>
</evidence>
<dbReference type="InterPro" id="IPR035909">
    <property type="entry name" value="CheB_C"/>
</dbReference>
<dbReference type="STRING" id="252246.SAMN05421799_106169"/>
<dbReference type="Proteomes" id="UP000186156">
    <property type="component" value="Unassembled WGS sequence"/>
</dbReference>
<comment type="catalytic activity">
    <reaction evidence="3">
        <text>[protein]-L-glutamate 5-O-methyl ester + H2O = L-glutamyl-[protein] + methanol + H(+)</text>
        <dbReference type="Rhea" id="RHEA:23236"/>
        <dbReference type="Rhea" id="RHEA-COMP:10208"/>
        <dbReference type="Rhea" id="RHEA-COMP:10311"/>
        <dbReference type="ChEBI" id="CHEBI:15377"/>
        <dbReference type="ChEBI" id="CHEBI:15378"/>
        <dbReference type="ChEBI" id="CHEBI:17790"/>
        <dbReference type="ChEBI" id="CHEBI:29973"/>
        <dbReference type="ChEBI" id="CHEBI:82795"/>
        <dbReference type="EC" id="3.1.1.61"/>
    </reaction>
</comment>
<dbReference type="Pfam" id="PF01339">
    <property type="entry name" value="CheB_methylest"/>
    <property type="match status" value="1"/>
</dbReference>
<protein>
    <recommendedName>
        <fullName evidence="2">protein-glutamate methylesterase</fullName>
        <ecNumber evidence="2">3.1.1.61</ecNumber>
    </recommendedName>
</protein>
<evidence type="ECO:0000313" key="6">
    <source>
        <dbReference type="EMBL" id="SIS90318.1"/>
    </source>
</evidence>
<gene>
    <name evidence="6" type="ORF">SAMN05421799_106169</name>
</gene>
<reference evidence="7" key="1">
    <citation type="submission" date="2017-01" db="EMBL/GenBank/DDBJ databases">
        <authorList>
            <person name="Varghese N."/>
            <person name="Submissions S."/>
        </authorList>
    </citation>
    <scope>NUCLEOTIDE SEQUENCE [LARGE SCALE GENOMIC DNA]</scope>
    <source>
        <strain evidence="7">DSM 16176</strain>
    </source>
</reference>
<dbReference type="InterPro" id="IPR000673">
    <property type="entry name" value="Sig_transdc_resp-reg_Me-estase"/>
</dbReference>
<dbReference type="RefSeq" id="WP_076347137.1">
    <property type="nucleotide sequence ID" value="NZ_FTOO01000006.1"/>
</dbReference>
<evidence type="ECO:0000256" key="2">
    <source>
        <dbReference type="ARBA" id="ARBA00039140"/>
    </source>
</evidence>
<evidence type="ECO:0000256" key="3">
    <source>
        <dbReference type="ARBA" id="ARBA00048267"/>
    </source>
</evidence>
<name>A0A1N7MWB6_9BACL</name>
<dbReference type="GO" id="GO:0000156">
    <property type="term" value="F:phosphorelay response regulator activity"/>
    <property type="evidence" value="ECO:0007669"/>
    <property type="project" value="InterPro"/>
</dbReference>
<evidence type="ECO:0000259" key="5">
    <source>
        <dbReference type="PROSITE" id="PS50122"/>
    </source>
</evidence>
<dbReference type="EMBL" id="FTOO01000006">
    <property type="protein sequence ID" value="SIS90318.1"/>
    <property type="molecule type" value="Genomic_DNA"/>
</dbReference>
<dbReference type="CDD" id="cd16432">
    <property type="entry name" value="CheB_Rec"/>
    <property type="match status" value="1"/>
</dbReference>
<dbReference type="EC" id="3.1.1.61" evidence="2"/>
<dbReference type="PANTHER" id="PTHR42872:SF6">
    <property type="entry name" value="PROTEIN-GLUTAMATE METHYLESTERASE_PROTEIN-GLUTAMINE GLUTAMINASE"/>
    <property type="match status" value="1"/>
</dbReference>
<feature type="active site" evidence="4">
    <location>
        <position position="17"/>
    </location>
</feature>
<dbReference type="SUPFAM" id="SSF52738">
    <property type="entry name" value="Methylesterase CheB, C-terminal domain"/>
    <property type="match status" value="1"/>
</dbReference>
<dbReference type="Gene3D" id="3.40.50.180">
    <property type="entry name" value="Methylesterase CheB, C-terminal domain"/>
    <property type="match status" value="1"/>
</dbReference>
<evidence type="ECO:0000256" key="4">
    <source>
        <dbReference type="PROSITE-ProRule" id="PRU00050"/>
    </source>
</evidence>
<keyword evidence="1 4" id="KW-0378">Hydrolase</keyword>
<sequence length="199" mass="20879">MTDLGMEVRAVIALGASTGGPAAVSAILRDLPLLDTCAVLVAQHLPESFTGAFAERLNRESEWPVCEARDGMRVEGGHGYVAPGGRRTEVYAQGARLVCAVRPPDETDLYLPSIDALFASVAALRGVRVVGVLLTGMGRDGVEGLRAIREAGGYAIAEAAETAVVDGMPRRAREAGWVDEVVPLDAIAARLARVCEAGR</sequence>